<reference evidence="1" key="1">
    <citation type="submission" date="2022-03" db="EMBL/GenBank/DDBJ databases">
        <authorList>
            <person name="Martin C."/>
        </authorList>
    </citation>
    <scope>NUCLEOTIDE SEQUENCE</scope>
</reference>
<dbReference type="EMBL" id="CAIIXF020000010">
    <property type="protein sequence ID" value="CAH1796233.1"/>
    <property type="molecule type" value="Genomic_DNA"/>
</dbReference>
<dbReference type="AlphaFoldDB" id="A0A8J1TY11"/>
<name>A0A8J1TY11_OWEFU</name>
<comment type="caution">
    <text evidence="1">The sequence shown here is derived from an EMBL/GenBank/DDBJ whole genome shotgun (WGS) entry which is preliminary data.</text>
</comment>
<sequence>MHANFAFALQDSMSNDQDPLRSKSSLAGLLHKGKTKHIWVDPTLFGKYTGWLQGILDLINWHMLVKTFSSWSLIGLKTTKLRRMSIFSVVKCNLQIEIYYVKQWCMLSSH</sequence>
<gene>
    <name evidence="1" type="ORF">OFUS_LOCUS20667</name>
</gene>
<organism evidence="1 2">
    <name type="scientific">Owenia fusiformis</name>
    <name type="common">Polychaete worm</name>
    <dbReference type="NCBI Taxonomy" id="6347"/>
    <lineage>
        <taxon>Eukaryota</taxon>
        <taxon>Metazoa</taxon>
        <taxon>Spiralia</taxon>
        <taxon>Lophotrochozoa</taxon>
        <taxon>Annelida</taxon>
        <taxon>Polychaeta</taxon>
        <taxon>Sedentaria</taxon>
        <taxon>Canalipalpata</taxon>
        <taxon>Sabellida</taxon>
        <taxon>Oweniida</taxon>
        <taxon>Oweniidae</taxon>
        <taxon>Owenia</taxon>
    </lineage>
</organism>
<proteinExistence type="predicted"/>
<accession>A0A8J1TY11</accession>
<keyword evidence="2" id="KW-1185">Reference proteome</keyword>
<evidence type="ECO:0000313" key="2">
    <source>
        <dbReference type="Proteomes" id="UP000749559"/>
    </source>
</evidence>
<evidence type="ECO:0000313" key="1">
    <source>
        <dbReference type="EMBL" id="CAH1796233.1"/>
    </source>
</evidence>
<dbReference type="Proteomes" id="UP000749559">
    <property type="component" value="Unassembled WGS sequence"/>
</dbReference>
<protein>
    <submittedName>
        <fullName evidence="1">Uncharacterized protein</fullName>
    </submittedName>
</protein>